<evidence type="ECO:0000313" key="2">
    <source>
        <dbReference type="Proteomes" id="UP000189739"/>
    </source>
</evidence>
<dbReference type="AlphaFoldDB" id="A0A1S9PKM1"/>
<reference evidence="1 2" key="1">
    <citation type="submission" date="2016-07" db="EMBL/GenBank/DDBJ databases">
        <title>Genomic analysis of zinc-resistant bacterium Mucilaginibacter pedocola TBZ30.</title>
        <authorList>
            <person name="Huang J."/>
            <person name="Tang J."/>
        </authorList>
    </citation>
    <scope>NUCLEOTIDE SEQUENCE [LARGE SCALE GENOMIC DNA]</scope>
    <source>
        <strain evidence="1 2">TBZ30</strain>
    </source>
</reference>
<comment type="caution">
    <text evidence="1">The sequence shown here is derived from an EMBL/GenBank/DDBJ whole genome shotgun (WGS) entry which is preliminary data.</text>
</comment>
<organism evidence="1 2">
    <name type="scientific">Mucilaginibacter pedocola</name>
    <dbReference type="NCBI Taxonomy" id="1792845"/>
    <lineage>
        <taxon>Bacteria</taxon>
        <taxon>Pseudomonadati</taxon>
        <taxon>Bacteroidota</taxon>
        <taxon>Sphingobacteriia</taxon>
        <taxon>Sphingobacteriales</taxon>
        <taxon>Sphingobacteriaceae</taxon>
        <taxon>Mucilaginibacter</taxon>
    </lineage>
</organism>
<proteinExistence type="predicted"/>
<dbReference type="STRING" id="1792845.BC343_00070"/>
<dbReference type="EMBL" id="MBTF01000001">
    <property type="protein sequence ID" value="OOQ61513.1"/>
    <property type="molecule type" value="Genomic_DNA"/>
</dbReference>
<keyword evidence="2" id="KW-1185">Reference proteome</keyword>
<name>A0A1S9PKM1_9SPHI</name>
<protein>
    <submittedName>
        <fullName evidence="1">Uncharacterized protein</fullName>
    </submittedName>
</protein>
<accession>A0A1S9PKM1</accession>
<dbReference type="Proteomes" id="UP000189739">
    <property type="component" value="Unassembled WGS sequence"/>
</dbReference>
<sequence>MIDLIEKLLKHKRNKKRPRGCFFLFNTGPPGHHCPRNAATVTTQQHRKLAGDGPAMEGWGEYNFCF</sequence>
<gene>
    <name evidence="1" type="ORF">BC343_00070</name>
</gene>
<evidence type="ECO:0000313" key="1">
    <source>
        <dbReference type="EMBL" id="OOQ61513.1"/>
    </source>
</evidence>